<evidence type="ECO:0000313" key="15">
    <source>
        <dbReference type="Proteomes" id="UP000476176"/>
    </source>
</evidence>
<dbReference type="EMBL" id="QXGF01000183">
    <property type="protein sequence ID" value="KAE8944886.1"/>
    <property type="molecule type" value="Genomic_DNA"/>
</dbReference>
<feature type="region of interest" description="Disordered" evidence="1">
    <location>
        <begin position="33"/>
        <end position="68"/>
    </location>
</feature>
<evidence type="ECO:0000313" key="10">
    <source>
        <dbReference type="Proteomes" id="UP000429523"/>
    </source>
</evidence>
<dbReference type="EMBL" id="QXGD01000212">
    <property type="protein sequence ID" value="KAE9247595.1"/>
    <property type="molecule type" value="Genomic_DNA"/>
</dbReference>
<dbReference type="EMBL" id="QXFW01000146">
    <property type="protein sequence ID" value="KAE9023131.1"/>
    <property type="molecule type" value="Genomic_DNA"/>
</dbReference>
<evidence type="ECO:0000313" key="2">
    <source>
        <dbReference type="EMBL" id="KAE8944886.1"/>
    </source>
</evidence>
<dbReference type="AlphaFoldDB" id="A0A6A4A299"/>
<protein>
    <submittedName>
        <fullName evidence="8">Uncharacterized protein</fullName>
    </submittedName>
</protein>
<dbReference type="Proteomes" id="UP000488956">
    <property type="component" value="Unassembled WGS sequence"/>
</dbReference>
<proteinExistence type="predicted"/>
<evidence type="ECO:0000313" key="7">
    <source>
        <dbReference type="EMBL" id="KAE9221086.1"/>
    </source>
</evidence>
<dbReference type="EMBL" id="QXFZ01000174">
    <property type="protein sequence ID" value="KAE9128832.1"/>
    <property type="molecule type" value="Genomic_DNA"/>
</dbReference>
<dbReference type="EMBL" id="QXFY01000169">
    <property type="protein sequence ID" value="KAE9353823.1"/>
    <property type="molecule type" value="Genomic_DNA"/>
</dbReference>
<dbReference type="Proteomes" id="UP000440367">
    <property type="component" value="Unassembled WGS sequence"/>
</dbReference>
<sequence length="68" mass="6906">MSPPPTATRAFTVSALACLPIPAPRCHVHPACSGVPTDAPPRLARPPPVHAGPNTELVPAISAPNPSE</sequence>
<dbReference type="EMBL" id="QXFX01000804">
    <property type="protein sequence ID" value="KAE9103796.1"/>
    <property type="molecule type" value="Genomic_DNA"/>
</dbReference>
<evidence type="ECO:0000313" key="8">
    <source>
        <dbReference type="EMBL" id="KAE9247595.1"/>
    </source>
</evidence>
<dbReference type="Proteomes" id="UP000429523">
    <property type="component" value="Unassembled WGS sequence"/>
</dbReference>
<gene>
    <name evidence="8" type="ORF">PF002_g6190</name>
    <name evidence="7" type="ORF">PF004_g13145</name>
    <name evidence="6" type="ORF">PF006_g3949</name>
    <name evidence="5" type="ORF">PF007_g5125</name>
    <name evidence="9" type="ORF">PF008_g4804</name>
    <name evidence="2" type="ORF">PF009_g5446</name>
    <name evidence="4" type="ORF">PF010_g13611</name>
    <name evidence="3" type="ORF">PF011_g4136</name>
</gene>
<reference evidence="10 11" key="1">
    <citation type="submission" date="2018-08" db="EMBL/GenBank/DDBJ databases">
        <title>Genomic investigation of the strawberry pathogen Phytophthora fragariae indicates pathogenicity is determined by transcriptional variation in three key races.</title>
        <authorList>
            <person name="Adams T.M."/>
            <person name="Armitage A.D."/>
            <person name="Sobczyk M.K."/>
            <person name="Bates H.J."/>
            <person name="Dunwell J.M."/>
            <person name="Nellist C.F."/>
            <person name="Harrison R.J."/>
        </authorList>
    </citation>
    <scope>NUCLEOTIDE SEQUENCE [LARGE SCALE GENOMIC DNA]</scope>
    <source>
        <strain evidence="8 11">BC-1</strain>
        <strain evidence="7 15">BC-23</strain>
        <strain evidence="6 12">NOV-5</strain>
        <strain evidence="5 13">NOV-71</strain>
        <strain evidence="9 16">NOV-77</strain>
        <strain evidence="2 10">NOV-9</strain>
        <strain evidence="4 17">ONT-3</strain>
        <strain evidence="3 14">SCRP245</strain>
    </source>
</reference>
<evidence type="ECO:0000313" key="12">
    <source>
        <dbReference type="Proteomes" id="UP000440732"/>
    </source>
</evidence>
<name>A0A6A4A299_9STRA</name>
<dbReference type="Proteomes" id="UP000440732">
    <property type="component" value="Unassembled WGS sequence"/>
</dbReference>
<evidence type="ECO:0000313" key="13">
    <source>
        <dbReference type="Proteomes" id="UP000441208"/>
    </source>
</evidence>
<evidence type="ECO:0000313" key="3">
    <source>
        <dbReference type="EMBL" id="KAE9023131.1"/>
    </source>
</evidence>
<dbReference type="Proteomes" id="UP000460718">
    <property type="component" value="Unassembled WGS sequence"/>
</dbReference>
<evidence type="ECO:0000313" key="14">
    <source>
        <dbReference type="Proteomes" id="UP000460718"/>
    </source>
</evidence>
<dbReference type="EMBL" id="QXGC01000785">
    <property type="protein sequence ID" value="KAE9221086.1"/>
    <property type="molecule type" value="Genomic_DNA"/>
</dbReference>
<organism evidence="8 11">
    <name type="scientific">Phytophthora fragariae</name>
    <dbReference type="NCBI Taxonomy" id="53985"/>
    <lineage>
        <taxon>Eukaryota</taxon>
        <taxon>Sar</taxon>
        <taxon>Stramenopiles</taxon>
        <taxon>Oomycota</taxon>
        <taxon>Peronosporomycetes</taxon>
        <taxon>Peronosporales</taxon>
        <taxon>Peronosporaceae</taxon>
        <taxon>Phytophthora</taxon>
    </lineage>
</organism>
<dbReference type="Proteomes" id="UP000476176">
    <property type="component" value="Unassembled WGS sequence"/>
</dbReference>
<evidence type="ECO:0000313" key="11">
    <source>
        <dbReference type="Proteomes" id="UP000440367"/>
    </source>
</evidence>
<dbReference type="EMBL" id="QXGA01000133">
    <property type="protein sequence ID" value="KAE9151768.1"/>
    <property type="molecule type" value="Genomic_DNA"/>
</dbReference>
<accession>A0A6A4A299</accession>
<evidence type="ECO:0000313" key="5">
    <source>
        <dbReference type="EMBL" id="KAE9128832.1"/>
    </source>
</evidence>
<evidence type="ECO:0000256" key="1">
    <source>
        <dbReference type="SAM" id="MobiDB-lite"/>
    </source>
</evidence>
<dbReference type="Proteomes" id="UP000486351">
    <property type="component" value="Unassembled WGS sequence"/>
</dbReference>
<evidence type="ECO:0000313" key="17">
    <source>
        <dbReference type="Proteomes" id="UP000488956"/>
    </source>
</evidence>
<evidence type="ECO:0000313" key="6">
    <source>
        <dbReference type="EMBL" id="KAE9151768.1"/>
    </source>
</evidence>
<evidence type="ECO:0000313" key="9">
    <source>
        <dbReference type="EMBL" id="KAE9353823.1"/>
    </source>
</evidence>
<evidence type="ECO:0000313" key="4">
    <source>
        <dbReference type="EMBL" id="KAE9103796.1"/>
    </source>
</evidence>
<comment type="caution">
    <text evidence="8">The sequence shown here is derived from an EMBL/GenBank/DDBJ whole genome shotgun (WGS) entry which is preliminary data.</text>
</comment>
<dbReference type="Proteomes" id="UP000441208">
    <property type="component" value="Unassembled WGS sequence"/>
</dbReference>
<evidence type="ECO:0000313" key="16">
    <source>
        <dbReference type="Proteomes" id="UP000486351"/>
    </source>
</evidence>